<evidence type="ECO:0000313" key="2">
    <source>
        <dbReference type="Proteomes" id="UP000266292"/>
    </source>
</evidence>
<keyword evidence="2" id="KW-1185">Reference proteome</keyword>
<dbReference type="KEGG" id="pact:CA264_02290"/>
<dbReference type="RefSeq" id="WP_025604213.1">
    <property type="nucleotide sequence ID" value="NZ_CP021235.1"/>
</dbReference>
<proteinExistence type="predicted"/>
<gene>
    <name evidence="1" type="ORF">CA264_02290</name>
</gene>
<dbReference type="Proteomes" id="UP000266292">
    <property type="component" value="Chromosome"/>
</dbReference>
<dbReference type="AlphaFoldDB" id="A0A1X9YNG1"/>
<evidence type="ECO:0000313" key="1">
    <source>
        <dbReference type="EMBL" id="ARS34361.1"/>
    </source>
</evidence>
<dbReference type="EMBL" id="CP021235">
    <property type="protein sequence ID" value="ARS34361.1"/>
    <property type="molecule type" value="Genomic_DNA"/>
</dbReference>
<protein>
    <submittedName>
        <fullName evidence="1">Uncharacterized protein</fullName>
    </submittedName>
</protein>
<organism evidence="1 2">
    <name type="scientific">Pontibacter actiniarum</name>
    <dbReference type="NCBI Taxonomy" id="323450"/>
    <lineage>
        <taxon>Bacteria</taxon>
        <taxon>Pseudomonadati</taxon>
        <taxon>Bacteroidota</taxon>
        <taxon>Cytophagia</taxon>
        <taxon>Cytophagales</taxon>
        <taxon>Hymenobacteraceae</taxon>
        <taxon>Pontibacter</taxon>
    </lineage>
</organism>
<dbReference type="STRING" id="709015.GCA_000472485_00451"/>
<accession>A0A1X9YNG1</accession>
<reference evidence="2" key="1">
    <citation type="submission" date="2017-05" db="EMBL/GenBank/DDBJ databases">
        <authorList>
            <person name="Ray J."/>
            <person name="Price M."/>
            <person name="Deutschbauer A."/>
        </authorList>
    </citation>
    <scope>NUCLEOTIDE SEQUENCE [LARGE SCALE GENOMIC DNA]</scope>
    <source>
        <strain evidence="2">DSM 19842</strain>
    </source>
</reference>
<name>A0A1X9YNG1_9BACT</name>
<sequence length="108" mass="11889">MPKFDGTEGAPIELGTAAKWTKNYRDKSSEPDETKKIKAHFFGRDILQEILNQEGCMGIRMYYAKDENGQKQLILVGATAEGEDMVGGTIADKSIFCPPDCVESELNG</sequence>
<dbReference type="OrthoDB" id="661524at2"/>